<evidence type="ECO:0000313" key="2">
    <source>
        <dbReference type="Proteomes" id="UP000308600"/>
    </source>
</evidence>
<dbReference type="EMBL" id="ML208587">
    <property type="protein sequence ID" value="TFK62362.1"/>
    <property type="molecule type" value="Genomic_DNA"/>
</dbReference>
<gene>
    <name evidence="1" type="ORF">BDN72DRAFT_393422</name>
</gene>
<keyword evidence="2" id="KW-1185">Reference proteome</keyword>
<protein>
    <submittedName>
        <fullName evidence="1">Uncharacterized protein</fullName>
    </submittedName>
</protein>
<reference evidence="1 2" key="1">
    <citation type="journal article" date="2019" name="Nat. Ecol. Evol.">
        <title>Megaphylogeny resolves global patterns of mushroom evolution.</title>
        <authorList>
            <person name="Varga T."/>
            <person name="Krizsan K."/>
            <person name="Foldi C."/>
            <person name="Dima B."/>
            <person name="Sanchez-Garcia M."/>
            <person name="Sanchez-Ramirez S."/>
            <person name="Szollosi G.J."/>
            <person name="Szarkandi J.G."/>
            <person name="Papp V."/>
            <person name="Albert L."/>
            <person name="Andreopoulos W."/>
            <person name="Angelini C."/>
            <person name="Antonin V."/>
            <person name="Barry K.W."/>
            <person name="Bougher N.L."/>
            <person name="Buchanan P."/>
            <person name="Buyck B."/>
            <person name="Bense V."/>
            <person name="Catcheside P."/>
            <person name="Chovatia M."/>
            <person name="Cooper J."/>
            <person name="Damon W."/>
            <person name="Desjardin D."/>
            <person name="Finy P."/>
            <person name="Geml J."/>
            <person name="Haridas S."/>
            <person name="Hughes K."/>
            <person name="Justo A."/>
            <person name="Karasinski D."/>
            <person name="Kautmanova I."/>
            <person name="Kiss B."/>
            <person name="Kocsube S."/>
            <person name="Kotiranta H."/>
            <person name="LaButti K.M."/>
            <person name="Lechner B.E."/>
            <person name="Liimatainen K."/>
            <person name="Lipzen A."/>
            <person name="Lukacs Z."/>
            <person name="Mihaltcheva S."/>
            <person name="Morgado L.N."/>
            <person name="Niskanen T."/>
            <person name="Noordeloos M.E."/>
            <person name="Ohm R.A."/>
            <person name="Ortiz-Santana B."/>
            <person name="Ovrebo C."/>
            <person name="Racz N."/>
            <person name="Riley R."/>
            <person name="Savchenko A."/>
            <person name="Shiryaev A."/>
            <person name="Soop K."/>
            <person name="Spirin V."/>
            <person name="Szebenyi C."/>
            <person name="Tomsovsky M."/>
            <person name="Tulloss R.E."/>
            <person name="Uehling J."/>
            <person name="Grigoriev I.V."/>
            <person name="Vagvolgyi C."/>
            <person name="Papp T."/>
            <person name="Martin F.M."/>
            <person name="Miettinen O."/>
            <person name="Hibbett D.S."/>
            <person name="Nagy L.G."/>
        </authorList>
    </citation>
    <scope>NUCLEOTIDE SEQUENCE [LARGE SCALE GENOMIC DNA]</scope>
    <source>
        <strain evidence="1 2">NL-1719</strain>
    </source>
</reference>
<evidence type="ECO:0000313" key="1">
    <source>
        <dbReference type="EMBL" id="TFK62362.1"/>
    </source>
</evidence>
<organism evidence="1 2">
    <name type="scientific">Pluteus cervinus</name>
    <dbReference type="NCBI Taxonomy" id="181527"/>
    <lineage>
        <taxon>Eukaryota</taxon>
        <taxon>Fungi</taxon>
        <taxon>Dikarya</taxon>
        <taxon>Basidiomycota</taxon>
        <taxon>Agaricomycotina</taxon>
        <taxon>Agaricomycetes</taxon>
        <taxon>Agaricomycetidae</taxon>
        <taxon>Agaricales</taxon>
        <taxon>Pluteineae</taxon>
        <taxon>Pluteaceae</taxon>
        <taxon>Pluteus</taxon>
    </lineage>
</organism>
<proteinExistence type="predicted"/>
<accession>A0ACD3ABZ3</accession>
<sequence length="87" mass="10139">MYAPVGSHRFIPGFRSTTWRPYCPIVFMQHLGLCRIREDTRLCNDCRKQLSIETWSWVCPDAAPKTISCRYGPFKKCTECILSFAVF</sequence>
<name>A0ACD3ABZ3_9AGAR</name>
<dbReference type="Proteomes" id="UP000308600">
    <property type="component" value="Unassembled WGS sequence"/>
</dbReference>